<feature type="transmembrane region" description="Helical" evidence="1">
    <location>
        <begin position="44"/>
        <end position="66"/>
    </location>
</feature>
<feature type="domain" description="DUF4179" evidence="2">
    <location>
        <begin position="39"/>
        <end position="126"/>
    </location>
</feature>
<organism evidence="4 5">
    <name type="scientific">Sporosarcina highlanderae</name>
    <dbReference type="NCBI Taxonomy" id="3035916"/>
    <lineage>
        <taxon>Bacteria</taxon>
        <taxon>Bacillati</taxon>
        <taxon>Bacillota</taxon>
        <taxon>Bacilli</taxon>
        <taxon>Bacillales</taxon>
        <taxon>Caryophanaceae</taxon>
        <taxon>Sporosarcina</taxon>
    </lineage>
</organism>
<keyword evidence="1" id="KW-0812">Transmembrane</keyword>
<evidence type="ECO:0000313" key="4">
    <source>
        <dbReference type="EMBL" id="MDN4607029.1"/>
    </source>
</evidence>
<evidence type="ECO:0000259" key="3">
    <source>
        <dbReference type="Pfam" id="PF18705"/>
    </source>
</evidence>
<dbReference type="Pfam" id="PF18705">
    <property type="entry name" value="DUF5643"/>
    <property type="match status" value="1"/>
</dbReference>
<proteinExistence type="predicted"/>
<dbReference type="InterPro" id="IPR040680">
    <property type="entry name" value="DUF5643"/>
</dbReference>
<evidence type="ECO:0000313" key="5">
    <source>
        <dbReference type="Proteomes" id="UP001175097"/>
    </source>
</evidence>
<feature type="domain" description="DUF5643" evidence="3">
    <location>
        <begin position="220"/>
        <end position="339"/>
    </location>
</feature>
<accession>A0ABT8JPG0</accession>
<name>A0ABT8JPG0_9BACL</name>
<dbReference type="InterPro" id="IPR025436">
    <property type="entry name" value="DUF4179"/>
</dbReference>
<protein>
    <submittedName>
        <fullName evidence="4">DUF4179 domain-containing protein</fullName>
    </submittedName>
</protein>
<reference evidence="4" key="1">
    <citation type="submission" date="2023-03" db="EMBL/GenBank/DDBJ databases">
        <title>MT1 and MT2 Draft Genomes of Novel Species.</title>
        <authorList>
            <person name="Venkateswaran K."/>
        </authorList>
    </citation>
    <scope>NUCLEOTIDE SEQUENCE</scope>
    <source>
        <strain evidence="4">F6_3S_P_2</strain>
    </source>
</reference>
<dbReference type="Pfam" id="PF13786">
    <property type="entry name" value="DUF4179"/>
    <property type="match status" value="1"/>
</dbReference>
<evidence type="ECO:0000256" key="1">
    <source>
        <dbReference type="SAM" id="Phobius"/>
    </source>
</evidence>
<comment type="caution">
    <text evidence="4">The sequence shown here is derived from an EMBL/GenBank/DDBJ whole genome shotgun (WGS) entry which is preliminary data.</text>
</comment>
<evidence type="ECO:0000259" key="2">
    <source>
        <dbReference type="Pfam" id="PF13786"/>
    </source>
</evidence>
<keyword evidence="5" id="KW-1185">Reference proteome</keyword>
<keyword evidence="1" id="KW-0472">Membrane</keyword>
<dbReference type="Gene3D" id="2.60.40.1640">
    <property type="entry name" value="Conserved domain protein"/>
    <property type="match status" value="1"/>
</dbReference>
<dbReference type="Proteomes" id="UP001175097">
    <property type="component" value="Unassembled WGS sequence"/>
</dbReference>
<sequence length="341" mass="37719">MSMKDWIDMDIDQLVLLDVTDIEKARVKQHILKKHKKAPIWRDIAVAAVIIGGASTATGFAFPSLAAQIPFMNNVINYFDDEEQRYKNFEAYSTDIDLSQTSNGITVMIDNAVYDGTNITVSFAIETDHDFGETMRISAPNWFGVVGASGSGGSSDITKISDRRYVGLSTFRPHFKNDQYPETVEITWSPQAFNSMSNDLEIRGNWSFGFSLDRLEGDIQLVNETVQSKDVKFTLKSVEFTDVSTVIAYEQVVTDELLEQWPSITPVFQVTDDLGHVYMDGGGGGGVSTNNGKNFKGTTTFGTIHEGASQLFIQPVEIASLMSGQGHTEIKLDPIVIELKK</sequence>
<dbReference type="Gene3D" id="2.60.40.1630">
    <property type="entry name" value="bacillus anthracis domain"/>
    <property type="match status" value="1"/>
</dbReference>
<keyword evidence="1" id="KW-1133">Transmembrane helix</keyword>
<gene>
    <name evidence="4" type="ORF">P5G49_05985</name>
</gene>
<dbReference type="EMBL" id="JAROCC010000003">
    <property type="protein sequence ID" value="MDN4607029.1"/>
    <property type="molecule type" value="Genomic_DNA"/>
</dbReference>
<dbReference type="RefSeq" id="WP_301242570.1">
    <property type="nucleotide sequence ID" value="NZ_JAROCC010000003.1"/>
</dbReference>